<sequence>MGKIPENGSPDLTRQEKFTLDLKNDLISVSGGEHYVNVTHALPHFYSPDIFLQLGQDGDVEPVLQDTNRPVGLILKPPEGKHSICVMVCGQSCYSYESNHPLGLTMMKKRQLQKLGYYVVQIPWFEYYKQPKRQTLKYLHQKIFFTGKIEHLETT</sequence>
<organism evidence="2 3">
    <name type="scientific">Limulus polyphemus</name>
    <name type="common">Atlantic horseshoe crab</name>
    <dbReference type="NCBI Taxonomy" id="6850"/>
    <lineage>
        <taxon>Eukaryota</taxon>
        <taxon>Metazoa</taxon>
        <taxon>Ecdysozoa</taxon>
        <taxon>Arthropoda</taxon>
        <taxon>Chelicerata</taxon>
        <taxon>Merostomata</taxon>
        <taxon>Xiphosura</taxon>
        <taxon>Limulidae</taxon>
        <taxon>Limulus</taxon>
    </lineage>
</organism>
<dbReference type="InterPro" id="IPR013584">
    <property type="entry name" value="RAP"/>
</dbReference>
<proteinExistence type="predicted"/>
<dbReference type="RefSeq" id="XP_013789144.1">
    <property type="nucleotide sequence ID" value="XM_013933690.2"/>
</dbReference>
<dbReference type="Pfam" id="PF08373">
    <property type="entry name" value="RAP"/>
    <property type="match status" value="1"/>
</dbReference>
<evidence type="ECO:0000313" key="2">
    <source>
        <dbReference type="Proteomes" id="UP000694941"/>
    </source>
</evidence>
<dbReference type="PROSITE" id="PS51286">
    <property type="entry name" value="RAP"/>
    <property type="match status" value="1"/>
</dbReference>
<dbReference type="GeneID" id="106473016"/>
<dbReference type="SMART" id="SM00952">
    <property type="entry name" value="RAP"/>
    <property type="match status" value="1"/>
</dbReference>
<reference evidence="3" key="1">
    <citation type="submission" date="2025-08" db="UniProtKB">
        <authorList>
            <consortium name="RefSeq"/>
        </authorList>
    </citation>
    <scope>IDENTIFICATION</scope>
    <source>
        <tissue evidence="3">Muscle</tissue>
    </source>
</reference>
<evidence type="ECO:0000313" key="3">
    <source>
        <dbReference type="RefSeq" id="XP_013789144.1"/>
    </source>
</evidence>
<accession>A0ABM1BUW9</accession>
<evidence type="ECO:0000259" key="1">
    <source>
        <dbReference type="PROSITE" id="PS51286"/>
    </source>
</evidence>
<keyword evidence="2" id="KW-1185">Reference proteome</keyword>
<dbReference type="Proteomes" id="UP000694941">
    <property type="component" value="Unplaced"/>
</dbReference>
<name>A0ABM1BUW9_LIMPO</name>
<gene>
    <name evidence="3" type="primary">LOC106473016</name>
</gene>
<feature type="domain" description="RAP" evidence="1">
    <location>
        <begin position="84"/>
        <end position="141"/>
    </location>
</feature>
<protein>
    <submittedName>
        <fullName evidence="3">FAST kinase domain-containing protein 3, mitochondrial-like</fullName>
    </submittedName>
</protein>